<accession>A0AAD9GN09</accession>
<name>A0AAD9GN09_9STRA</name>
<dbReference type="Proteomes" id="UP001259832">
    <property type="component" value="Unassembled WGS sequence"/>
</dbReference>
<sequence length="121" mass="13961">MSDGPNFILKVGHSKDILNRLHQHQRTNSNLRIHGEVEFLFGTEIDKCDRVPVVSLLKVMLTEFGFSHVTVYNKEGRSTETFSFNEKTLPLIRDVVLKHIHPWCADPDCSHLFIQVYVISQ</sequence>
<evidence type="ECO:0000313" key="1">
    <source>
        <dbReference type="EMBL" id="KAK1941404.1"/>
    </source>
</evidence>
<evidence type="ECO:0000313" key="2">
    <source>
        <dbReference type="Proteomes" id="UP001259832"/>
    </source>
</evidence>
<comment type="caution">
    <text evidence="1">The sequence shown here is derived from an EMBL/GenBank/DDBJ whole genome shotgun (WGS) entry which is preliminary data.</text>
</comment>
<keyword evidence="2" id="KW-1185">Reference proteome</keyword>
<proteinExistence type="predicted"/>
<organism evidence="1 2">
    <name type="scientific">Phytophthora citrophthora</name>
    <dbReference type="NCBI Taxonomy" id="4793"/>
    <lineage>
        <taxon>Eukaryota</taxon>
        <taxon>Sar</taxon>
        <taxon>Stramenopiles</taxon>
        <taxon>Oomycota</taxon>
        <taxon>Peronosporomycetes</taxon>
        <taxon>Peronosporales</taxon>
        <taxon>Peronosporaceae</taxon>
        <taxon>Phytophthora</taxon>
    </lineage>
</organism>
<protein>
    <submittedName>
        <fullName evidence="1">Uncharacterized protein</fullName>
    </submittedName>
</protein>
<dbReference type="AlphaFoldDB" id="A0AAD9GN09"/>
<reference evidence="1" key="1">
    <citation type="submission" date="2023-08" db="EMBL/GenBank/DDBJ databases">
        <title>Reference Genome Resource for the Citrus Pathogen Phytophthora citrophthora.</title>
        <authorList>
            <person name="Moller H."/>
            <person name="Coetzee B."/>
            <person name="Rose L.J."/>
            <person name="Van Niekerk J.M."/>
        </authorList>
    </citation>
    <scope>NUCLEOTIDE SEQUENCE</scope>
    <source>
        <strain evidence="1">STE-U-9442</strain>
    </source>
</reference>
<gene>
    <name evidence="1" type="ORF">P3T76_007270</name>
</gene>
<dbReference type="EMBL" id="JASMQC010000012">
    <property type="protein sequence ID" value="KAK1941404.1"/>
    <property type="molecule type" value="Genomic_DNA"/>
</dbReference>